<evidence type="ECO:0000313" key="3">
    <source>
        <dbReference type="EMBL" id="KAF9894995.1"/>
    </source>
</evidence>
<protein>
    <recommendedName>
        <fullName evidence="5">Methylitaconate delta2-delta3-isomerase</fullName>
    </recommendedName>
</protein>
<dbReference type="GO" id="GO:0016853">
    <property type="term" value="F:isomerase activity"/>
    <property type="evidence" value="ECO:0007669"/>
    <property type="project" value="UniProtKB-KW"/>
</dbReference>
<comment type="similarity">
    <text evidence="1">Belongs to the PrpF family.</text>
</comment>
<dbReference type="SUPFAM" id="SSF54506">
    <property type="entry name" value="Diaminopimelate epimerase-like"/>
    <property type="match status" value="2"/>
</dbReference>
<sequence length="416" mass="44170">MVGQLHPTPIPRKRIPAVWMRAGTSKGLFLRKEHLPQSQLEWGPMLLSIMGSRLGDPRQIDGVGGATSTTSKVALVAKSTKPGVDVEYTFVQVSTTEAKIDVSGNCGNMASGVGPFALDEGIVTACAGETEVDIRVLNTNTNRILVETVAVAEDGTFEENGDYAIAGVKGTGSPIKVRFLSPAGSMTGQLFPTGKRTEEISVCGGSGSISEPLVVRATLLDCANPFVLVDDTSLPAWYHERGPDDRLSLELIEQIRRESSVRFGLTSSIDKAAAIRGTPKIAVVSRLPTSESEDGTEAAVLHVTAYSMGNVHPSLPLTGAVCIGMSLSVPGTVSSEAYMRDIKGDRPLLSSSGSTGGCIRYQGIGSGGQQKRWRIRHRTGEIEAEVSLAADDSEVVESVAVFRTARRLFEGSVLFH</sequence>
<accession>A0AAD4CYC8</accession>
<dbReference type="Pfam" id="PF04303">
    <property type="entry name" value="PrpF"/>
    <property type="match status" value="1"/>
</dbReference>
<keyword evidence="4" id="KW-1185">Reference proteome</keyword>
<evidence type="ECO:0008006" key="5">
    <source>
        <dbReference type="Google" id="ProtNLM"/>
    </source>
</evidence>
<keyword evidence="2" id="KW-0413">Isomerase</keyword>
<name>A0AAD4CYC8_ASPNN</name>
<dbReference type="Gene3D" id="3.10.310.10">
    <property type="entry name" value="Diaminopimelate Epimerase, Chain A, domain 1"/>
    <property type="match status" value="2"/>
</dbReference>
<evidence type="ECO:0000256" key="2">
    <source>
        <dbReference type="ARBA" id="ARBA00023235"/>
    </source>
</evidence>
<dbReference type="Proteomes" id="UP001194746">
    <property type="component" value="Unassembled WGS sequence"/>
</dbReference>
<comment type="caution">
    <text evidence="3">The sequence shown here is derived from an EMBL/GenBank/DDBJ whole genome shotgun (WGS) entry which is preliminary data.</text>
</comment>
<dbReference type="PANTHER" id="PTHR43709:SF2">
    <property type="entry name" value="DUF453 DOMAIN PROTEIN (AFU_ORTHOLOGUE AFUA_6G00360)"/>
    <property type="match status" value="1"/>
</dbReference>
<reference evidence="3" key="2">
    <citation type="submission" date="2020-02" db="EMBL/GenBank/DDBJ databases">
        <authorList>
            <person name="Gilchrist C.L.M."/>
            <person name="Chooi Y.-H."/>
        </authorList>
    </citation>
    <scope>NUCLEOTIDE SEQUENCE</scope>
    <source>
        <strain evidence="3">MST-FP2251</strain>
    </source>
</reference>
<evidence type="ECO:0000313" key="4">
    <source>
        <dbReference type="Proteomes" id="UP001194746"/>
    </source>
</evidence>
<dbReference type="AlphaFoldDB" id="A0AAD4CYC8"/>
<gene>
    <name evidence="3" type="ORF">FE257_004619</name>
</gene>
<organism evidence="3 4">
    <name type="scientific">Aspergillus nanangensis</name>
    <dbReference type="NCBI Taxonomy" id="2582783"/>
    <lineage>
        <taxon>Eukaryota</taxon>
        <taxon>Fungi</taxon>
        <taxon>Dikarya</taxon>
        <taxon>Ascomycota</taxon>
        <taxon>Pezizomycotina</taxon>
        <taxon>Eurotiomycetes</taxon>
        <taxon>Eurotiomycetidae</taxon>
        <taxon>Eurotiales</taxon>
        <taxon>Aspergillaceae</taxon>
        <taxon>Aspergillus</taxon>
        <taxon>Aspergillus subgen. Circumdati</taxon>
    </lineage>
</organism>
<evidence type="ECO:0000256" key="1">
    <source>
        <dbReference type="ARBA" id="ARBA00007673"/>
    </source>
</evidence>
<dbReference type="EMBL" id="VCAU01000002">
    <property type="protein sequence ID" value="KAF9894995.1"/>
    <property type="molecule type" value="Genomic_DNA"/>
</dbReference>
<dbReference type="InterPro" id="IPR007400">
    <property type="entry name" value="PrpF-like"/>
</dbReference>
<dbReference type="PANTHER" id="PTHR43709">
    <property type="entry name" value="ACONITATE ISOMERASE-RELATED"/>
    <property type="match status" value="1"/>
</dbReference>
<proteinExistence type="inferred from homology"/>
<reference evidence="3" key="1">
    <citation type="journal article" date="2019" name="Beilstein J. Org. Chem.">
        <title>Nanangenines: drimane sesquiterpenoids as the dominant metabolite cohort of a novel Australian fungus, Aspergillus nanangensis.</title>
        <authorList>
            <person name="Lacey H.J."/>
            <person name="Gilchrist C.L.M."/>
            <person name="Crombie A."/>
            <person name="Kalaitzis J.A."/>
            <person name="Vuong D."/>
            <person name="Rutledge P.J."/>
            <person name="Turner P."/>
            <person name="Pitt J.I."/>
            <person name="Lacey E."/>
            <person name="Chooi Y.H."/>
            <person name="Piggott A.M."/>
        </authorList>
    </citation>
    <scope>NUCLEOTIDE SEQUENCE</scope>
    <source>
        <strain evidence="3">MST-FP2251</strain>
    </source>
</reference>